<reference evidence="9 10" key="1">
    <citation type="submission" date="2014-09" db="EMBL/GenBank/DDBJ databases">
        <authorList>
            <person name="Ellenberger Sabrina"/>
        </authorList>
    </citation>
    <scope>NUCLEOTIDE SEQUENCE [LARGE SCALE GENOMIC DNA]</scope>
    <source>
        <strain evidence="9 10">CBS 412.66</strain>
    </source>
</reference>
<dbReference type="GO" id="GO:0005634">
    <property type="term" value="C:nucleus"/>
    <property type="evidence" value="ECO:0007669"/>
    <property type="project" value="UniProtKB-SubCell"/>
</dbReference>
<protein>
    <recommendedName>
        <fullName evidence="6">MMS19 nucleotide excision repair protein</fullName>
    </recommendedName>
</protein>
<organism evidence="9 10">
    <name type="scientific">Parasitella parasitica</name>
    <dbReference type="NCBI Taxonomy" id="35722"/>
    <lineage>
        <taxon>Eukaryota</taxon>
        <taxon>Fungi</taxon>
        <taxon>Fungi incertae sedis</taxon>
        <taxon>Mucoromycota</taxon>
        <taxon>Mucoromycotina</taxon>
        <taxon>Mucoromycetes</taxon>
        <taxon>Mucorales</taxon>
        <taxon>Mucorineae</taxon>
        <taxon>Mucoraceae</taxon>
        <taxon>Parasitella</taxon>
    </lineage>
</organism>
<evidence type="ECO:0000313" key="10">
    <source>
        <dbReference type="Proteomes" id="UP000054107"/>
    </source>
</evidence>
<name>A0A0B7N6D9_9FUNG</name>
<dbReference type="GO" id="GO:0006281">
    <property type="term" value="P:DNA repair"/>
    <property type="evidence" value="ECO:0007669"/>
    <property type="project" value="UniProtKB-UniRule"/>
</dbReference>
<dbReference type="GO" id="GO:0051604">
    <property type="term" value="P:protein maturation"/>
    <property type="evidence" value="ECO:0007669"/>
    <property type="project" value="UniProtKB-UniRule"/>
</dbReference>
<sequence length="1066" mass="117520">MGCDYEGTAGAKSDSIHLISSTSYLHCHIRKMSVLEKEVTNYMITTDSASAEAIEASKSLVSIVNEGSVQDNLLHLIQTLGDYLINDDEFVRAKDINNHPHPPATGLLSNTLTGCKQDAINESAVSVLVDFYCERLSDKTCVHNLLDGLVALTTFPEFTSKNAVFVSKRIIQNVQVQQFPQGTRHLAFKLFENLINLHAAALKSINNEFVYGFTKELDGEKDPRNLMSAFQIMTSIVHNFDISAHVEDIFEVAFCYFPITFKPPPDDPYGITAEDLKIGLRKCISSTPLFAKFTLPLILEKLSSTSGSAKRDSMETLAACAPVYGAEALLPSINDIFNSLKLEVFHAIDAPLEDAAIEAIRAVVSALGSCSISSTLDQDPTEKALKPLIDECATNLKDPDMKDSKQTGRILRAAASASDSACHYIVDNIVPLVLKQYRETNVATLKKSNVDIMIDLLEACKSLYGSADEEIKDKNLVSPLVQHKDRFFGIFESCLVASNEYNLLRLSGLTGLKLMLLSRGYLEPGEVGIAVQSINKILLDELDEELCAAALEALRVTSHINSKYIIELTLPQLIDRLPNRTTDSKSTYLPVLHSLKVLSPAASVYQHAMPLLIKKFDTVCANGEHESYAYAIVDSILDIIKAKSAEKHKDVADGINTIIPHFITKSVQASLDASNNLILEPSIMKTIAVIIITIFSKVDSSVQKSFLDKTFKLFVDGQLPEFDITPSAQQYKPLDTGKTANENQQKTCQLFAAIVCSLRKDVALPISTSIEDYLNELVTLALSATNPVQINCASRIVGSVINKWKDNSALTEYVKATALVLDDTITQQTTNSKNALRIYLWMTKALLLRTHALGYELTMRVIEWCGSNTAADAPQGFDVLIGDDELALNKNTFATTTILYKQRFFSFCLPKLVAGFQSAQDDFKPNYLIALSHVLRNVPKQILLNELPPLVPLLIESLGLSDAKLKVSTLETFKLAVSEAADVVAPQIRTILPPLLALFEDDRNSIHVRVAALTCLAQFPTFIAKDALAPHVNYVIKQLKTPLDDKKRVVRREAVDCRSKWYTVSC</sequence>
<comment type="subcellular location">
    <subcellularLocation>
        <location evidence="1 6">Nucleus</location>
    </subcellularLocation>
</comment>
<keyword evidence="10" id="KW-1185">Reference proteome</keyword>
<dbReference type="InterPro" id="IPR029240">
    <property type="entry name" value="MMS19_N"/>
</dbReference>
<dbReference type="InterPro" id="IPR016024">
    <property type="entry name" value="ARM-type_fold"/>
</dbReference>
<dbReference type="OrthoDB" id="342900at2759"/>
<feature type="repeat" description="HEAT" evidence="5">
    <location>
        <begin position="991"/>
        <end position="1031"/>
    </location>
</feature>
<dbReference type="AlphaFoldDB" id="A0A0B7N6D9"/>
<feature type="domain" description="MMS19 N-terminal" evidence="8">
    <location>
        <begin position="77"/>
        <end position="346"/>
    </location>
</feature>
<dbReference type="GO" id="GO:0097361">
    <property type="term" value="C:cytosolic [4Fe-4S] assembly targeting complex"/>
    <property type="evidence" value="ECO:0007669"/>
    <property type="project" value="UniProtKB-UniRule"/>
</dbReference>
<evidence type="ECO:0000256" key="5">
    <source>
        <dbReference type="PROSITE-ProRule" id="PRU00103"/>
    </source>
</evidence>
<dbReference type="EMBL" id="LN725615">
    <property type="protein sequence ID" value="CEP10993.1"/>
    <property type="molecule type" value="Genomic_DNA"/>
</dbReference>
<dbReference type="Proteomes" id="UP000054107">
    <property type="component" value="Unassembled WGS sequence"/>
</dbReference>
<dbReference type="InterPro" id="IPR039920">
    <property type="entry name" value="MMS19"/>
</dbReference>
<dbReference type="STRING" id="35722.A0A0B7N6D9"/>
<dbReference type="SUPFAM" id="SSF48371">
    <property type="entry name" value="ARM repeat"/>
    <property type="match status" value="1"/>
</dbReference>
<keyword evidence="3" id="KW-0677">Repeat</keyword>
<evidence type="ECO:0000256" key="6">
    <source>
        <dbReference type="RuleBase" id="RU367072"/>
    </source>
</evidence>
<keyword evidence="6" id="KW-0234">DNA repair</keyword>
<evidence type="ECO:0000256" key="4">
    <source>
        <dbReference type="ARBA" id="ARBA00023242"/>
    </source>
</evidence>
<dbReference type="InterPro" id="IPR011989">
    <property type="entry name" value="ARM-like"/>
</dbReference>
<dbReference type="Pfam" id="PF12460">
    <property type="entry name" value="MMS19_C"/>
    <property type="match status" value="1"/>
</dbReference>
<dbReference type="PANTHER" id="PTHR12891">
    <property type="entry name" value="DNA REPAIR/TRANSCRIPTION PROTEIN MET18/MMS19"/>
    <property type="match status" value="1"/>
</dbReference>
<gene>
    <name evidence="9" type="primary">PARPA_04792.1 scaffold 15639</name>
</gene>
<comment type="similarity">
    <text evidence="2 6">Belongs to the MET18/MMS19 family.</text>
</comment>
<dbReference type="PROSITE" id="PS50077">
    <property type="entry name" value="HEAT_REPEAT"/>
    <property type="match status" value="1"/>
</dbReference>
<comment type="function">
    <text evidence="6">Key component of the cytosolic iron-sulfur protein assembly (CIA) complex, a multiprotein complex that mediates the incorporation of iron-sulfur cluster into apoproteins specifically involved in DNA metabolism and genomic integrity. In the CIA complex, MMS19 acts as an adapter between early-acting CIA components and a subset of cellular target iron-sulfur proteins.</text>
</comment>
<accession>A0A0B7N6D9</accession>
<dbReference type="InterPro" id="IPR021133">
    <property type="entry name" value="HEAT_type_2"/>
</dbReference>
<dbReference type="Gene3D" id="1.25.10.10">
    <property type="entry name" value="Leucine-rich Repeat Variant"/>
    <property type="match status" value="2"/>
</dbReference>
<keyword evidence="6" id="KW-0227">DNA damage</keyword>
<evidence type="ECO:0000259" key="8">
    <source>
        <dbReference type="Pfam" id="PF14500"/>
    </source>
</evidence>
<evidence type="ECO:0000256" key="3">
    <source>
        <dbReference type="ARBA" id="ARBA00022737"/>
    </source>
</evidence>
<evidence type="ECO:0000256" key="2">
    <source>
        <dbReference type="ARBA" id="ARBA00009340"/>
    </source>
</evidence>
<proteinExistence type="inferred from homology"/>
<dbReference type="PANTHER" id="PTHR12891:SF0">
    <property type="entry name" value="MMS19 NUCLEOTIDE EXCISION REPAIR PROTEIN HOMOLOG"/>
    <property type="match status" value="1"/>
</dbReference>
<feature type="domain" description="MMS19 C-terminal" evidence="7">
    <location>
        <begin position="591"/>
        <end position="1020"/>
    </location>
</feature>
<dbReference type="GO" id="GO:0016226">
    <property type="term" value="P:iron-sulfur cluster assembly"/>
    <property type="evidence" value="ECO:0007669"/>
    <property type="project" value="UniProtKB-UniRule"/>
</dbReference>
<dbReference type="InterPro" id="IPR024687">
    <property type="entry name" value="MMS19_C"/>
</dbReference>
<dbReference type="Pfam" id="PF14500">
    <property type="entry name" value="MMS19_N"/>
    <property type="match status" value="1"/>
</dbReference>
<keyword evidence="4 6" id="KW-0539">Nucleus</keyword>
<evidence type="ECO:0000313" key="9">
    <source>
        <dbReference type="EMBL" id="CEP10993.1"/>
    </source>
</evidence>
<evidence type="ECO:0000256" key="1">
    <source>
        <dbReference type="ARBA" id="ARBA00004123"/>
    </source>
</evidence>
<evidence type="ECO:0000259" key="7">
    <source>
        <dbReference type="Pfam" id="PF12460"/>
    </source>
</evidence>